<comment type="subcellular location">
    <subcellularLocation>
        <location evidence="1">Cell membrane</location>
        <topology evidence="1">Multi-pass membrane protein</topology>
    </subcellularLocation>
</comment>
<dbReference type="Pfam" id="PF00005">
    <property type="entry name" value="ABC_tran"/>
    <property type="match status" value="1"/>
</dbReference>
<name>A0AA41KB13_9EURY</name>
<keyword evidence="3" id="KW-1003">Cell membrane</keyword>
<proteinExistence type="predicted"/>
<evidence type="ECO:0000256" key="6">
    <source>
        <dbReference type="ARBA" id="ARBA00022840"/>
    </source>
</evidence>
<organism evidence="12 13">
    <name type="scientific">Haloarcula salina</name>
    <dbReference type="NCBI Taxonomy" id="1429914"/>
    <lineage>
        <taxon>Archaea</taxon>
        <taxon>Methanobacteriati</taxon>
        <taxon>Methanobacteriota</taxon>
        <taxon>Stenosarchaea group</taxon>
        <taxon>Halobacteria</taxon>
        <taxon>Halobacteriales</taxon>
        <taxon>Haloarculaceae</taxon>
        <taxon>Haloarcula</taxon>
    </lineage>
</organism>
<dbReference type="PANTHER" id="PTHR24221:SF654">
    <property type="entry name" value="ATP-BINDING CASSETTE SUB-FAMILY B MEMBER 6"/>
    <property type="match status" value="1"/>
</dbReference>
<evidence type="ECO:0000256" key="7">
    <source>
        <dbReference type="ARBA" id="ARBA00022989"/>
    </source>
</evidence>
<dbReference type="RefSeq" id="WP_162412284.1">
    <property type="nucleotide sequence ID" value="NZ_JAHQXE010000001.1"/>
</dbReference>
<reference evidence="12" key="1">
    <citation type="submission" date="2021-06" db="EMBL/GenBank/DDBJ databases">
        <title>New haloarchaea isolates fom saline soil.</title>
        <authorList>
            <person name="Duran-Viseras A."/>
            <person name="Sanchez-Porro C.S."/>
            <person name="Ventosa A."/>
        </authorList>
    </citation>
    <scope>NUCLEOTIDE SEQUENCE</scope>
    <source>
        <strain evidence="12">JCM 18369</strain>
    </source>
</reference>
<evidence type="ECO:0000256" key="4">
    <source>
        <dbReference type="ARBA" id="ARBA00022692"/>
    </source>
</evidence>
<dbReference type="Proteomes" id="UP001166304">
    <property type="component" value="Unassembled WGS sequence"/>
</dbReference>
<keyword evidence="6 12" id="KW-0067">ATP-binding</keyword>
<dbReference type="GO" id="GO:0016887">
    <property type="term" value="F:ATP hydrolysis activity"/>
    <property type="evidence" value="ECO:0007669"/>
    <property type="project" value="InterPro"/>
</dbReference>
<evidence type="ECO:0000259" key="11">
    <source>
        <dbReference type="PROSITE" id="PS50929"/>
    </source>
</evidence>
<dbReference type="SUPFAM" id="SSF90123">
    <property type="entry name" value="ABC transporter transmembrane region"/>
    <property type="match status" value="1"/>
</dbReference>
<feature type="transmembrane region" description="Helical" evidence="9">
    <location>
        <begin position="278"/>
        <end position="306"/>
    </location>
</feature>
<evidence type="ECO:0000256" key="1">
    <source>
        <dbReference type="ARBA" id="ARBA00004651"/>
    </source>
</evidence>
<feature type="transmembrane region" description="Helical" evidence="9">
    <location>
        <begin position="24"/>
        <end position="50"/>
    </location>
</feature>
<feature type="domain" description="ABC transporter" evidence="10">
    <location>
        <begin position="359"/>
        <end position="594"/>
    </location>
</feature>
<evidence type="ECO:0000256" key="3">
    <source>
        <dbReference type="ARBA" id="ARBA00022475"/>
    </source>
</evidence>
<keyword evidence="5" id="KW-0547">Nucleotide-binding</keyword>
<dbReference type="AlphaFoldDB" id="A0AA41KB13"/>
<dbReference type="InterPro" id="IPR017871">
    <property type="entry name" value="ABC_transporter-like_CS"/>
</dbReference>
<accession>A0AA41KB13</accession>
<dbReference type="GO" id="GO:0140359">
    <property type="term" value="F:ABC-type transporter activity"/>
    <property type="evidence" value="ECO:0007669"/>
    <property type="project" value="InterPro"/>
</dbReference>
<feature type="transmembrane region" description="Helical" evidence="9">
    <location>
        <begin position="82"/>
        <end position="106"/>
    </location>
</feature>
<dbReference type="PROSITE" id="PS50893">
    <property type="entry name" value="ABC_TRANSPORTER_2"/>
    <property type="match status" value="1"/>
</dbReference>
<evidence type="ECO:0000256" key="8">
    <source>
        <dbReference type="ARBA" id="ARBA00023136"/>
    </source>
</evidence>
<dbReference type="SUPFAM" id="SSF52540">
    <property type="entry name" value="P-loop containing nucleoside triphosphate hydrolases"/>
    <property type="match status" value="1"/>
</dbReference>
<sequence>MSEKLSRRDRFTALLRAGGYRPKLAVVAIALSVFSAAFEGVGLGFILPIIELARGDIDPTEASGILGTFAEAYLALGLPFTLGYLIVGVAAILSIRYVTSFLVGWLRGAIRTYYTAYLQEQAFTRATVAETSYFDQEGSDDILNAIVTQAEYAGQSLNAIIRIIQETLLSLMYFSIALYVAPRLTLVTTVLFGAISYLFNNVLESGYNLGGKVADANERIQQAAQAGTQGIRDVKLFRLRSELLDSFTGAVTQFRTASVKSARNAAAIQNFYQLLTAIAIFVLIYVGLTYSSLSLSSLGVFLFALFRLGPRVSTLNHLFYNLDTRLPHLVRTQEFIDELERNQEMQAGGSSVPDRIHSVRFEDVTFAYEVGDETVLEEVSFGVERGEFVAFVGPSGAGKSTIVSLLARLYSPDAGQITANETDISEFDVDEWRSKVAVVRQDPHIFNESLRRNLTIGNRDASQAEIDRACEIAHVSEFFDSLPNGYETRLGDDGVRLSGGQRQRVALARALLVDADVLVLDEATSDLDIGIERNVQEAIESMDRDYALLTIAHRLSTVRNADRIYSMDDGRITEVGRHDELIDADGTYAELYSSQRENL</sequence>
<keyword evidence="8 9" id="KW-0472">Membrane</keyword>
<evidence type="ECO:0000313" key="12">
    <source>
        <dbReference type="EMBL" id="MBV0900415.1"/>
    </source>
</evidence>
<keyword evidence="13" id="KW-1185">Reference proteome</keyword>
<protein>
    <submittedName>
        <fullName evidence="12">ABC transporter ATP-binding protein/permease</fullName>
    </submittedName>
</protein>
<dbReference type="GO" id="GO:0005886">
    <property type="term" value="C:plasma membrane"/>
    <property type="evidence" value="ECO:0007669"/>
    <property type="project" value="UniProtKB-SubCell"/>
</dbReference>
<dbReference type="InterPro" id="IPR003593">
    <property type="entry name" value="AAA+_ATPase"/>
</dbReference>
<dbReference type="PROSITE" id="PS50929">
    <property type="entry name" value="ABC_TM1F"/>
    <property type="match status" value="1"/>
</dbReference>
<dbReference type="InterPro" id="IPR036640">
    <property type="entry name" value="ABC1_TM_sf"/>
</dbReference>
<evidence type="ECO:0000313" key="13">
    <source>
        <dbReference type="Proteomes" id="UP001166304"/>
    </source>
</evidence>
<feature type="transmembrane region" description="Helical" evidence="9">
    <location>
        <begin position="171"/>
        <end position="199"/>
    </location>
</feature>
<keyword evidence="2" id="KW-0813">Transport</keyword>
<gene>
    <name evidence="12" type="ORF">KTS37_01315</name>
</gene>
<dbReference type="InterPro" id="IPR039421">
    <property type="entry name" value="Type_1_exporter"/>
</dbReference>
<dbReference type="GO" id="GO:0034040">
    <property type="term" value="F:ATPase-coupled lipid transmembrane transporter activity"/>
    <property type="evidence" value="ECO:0007669"/>
    <property type="project" value="TreeGrafter"/>
</dbReference>
<dbReference type="SMART" id="SM00382">
    <property type="entry name" value="AAA"/>
    <property type="match status" value="1"/>
</dbReference>
<comment type="caution">
    <text evidence="12">The sequence shown here is derived from an EMBL/GenBank/DDBJ whole genome shotgun (WGS) entry which is preliminary data.</text>
</comment>
<dbReference type="Pfam" id="PF00664">
    <property type="entry name" value="ABC_membrane"/>
    <property type="match status" value="1"/>
</dbReference>
<keyword evidence="4 9" id="KW-0812">Transmembrane</keyword>
<dbReference type="InterPro" id="IPR027417">
    <property type="entry name" value="P-loop_NTPase"/>
</dbReference>
<feature type="domain" description="ABC transmembrane type-1" evidence="11">
    <location>
        <begin position="26"/>
        <end position="324"/>
    </location>
</feature>
<dbReference type="GO" id="GO:0005524">
    <property type="term" value="F:ATP binding"/>
    <property type="evidence" value="ECO:0007669"/>
    <property type="project" value="UniProtKB-KW"/>
</dbReference>
<dbReference type="PANTHER" id="PTHR24221">
    <property type="entry name" value="ATP-BINDING CASSETTE SUB-FAMILY B"/>
    <property type="match status" value="1"/>
</dbReference>
<dbReference type="Gene3D" id="3.40.50.300">
    <property type="entry name" value="P-loop containing nucleotide triphosphate hydrolases"/>
    <property type="match status" value="1"/>
</dbReference>
<evidence type="ECO:0000256" key="9">
    <source>
        <dbReference type="SAM" id="Phobius"/>
    </source>
</evidence>
<dbReference type="PROSITE" id="PS00211">
    <property type="entry name" value="ABC_TRANSPORTER_1"/>
    <property type="match status" value="1"/>
</dbReference>
<dbReference type="Gene3D" id="1.20.1560.10">
    <property type="entry name" value="ABC transporter type 1, transmembrane domain"/>
    <property type="match status" value="1"/>
</dbReference>
<evidence type="ECO:0000256" key="2">
    <source>
        <dbReference type="ARBA" id="ARBA00022448"/>
    </source>
</evidence>
<evidence type="ECO:0000259" key="10">
    <source>
        <dbReference type="PROSITE" id="PS50893"/>
    </source>
</evidence>
<keyword evidence="7 9" id="KW-1133">Transmembrane helix</keyword>
<dbReference type="InterPro" id="IPR011527">
    <property type="entry name" value="ABC1_TM_dom"/>
</dbReference>
<evidence type="ECO:0000256" key="5">
    <source>
        <dbReference type="ARBA" id="ARBA00022741"/>
    </source>
</evidence>
<dbReference type="InterPro" id="IPR003439">
    <property type="entry name" value="ABC_transporter-like_ATP-bd"/>
</dbReference>
<dbReference type="EMBL" id="JAHQXE010000001">
    <property type="protein sequence ID" value="MBV0900415.1"/>
    <property type="molecule type" value="Genomic_DNA"/>
</dbReference>
<dbReference type="FunFam" id="3.40.50.300:FF:000221">
    <property type="entry name" value="Multidrug ABC transporter ATP-binding protein"/>
    <property type="match status" value="1"/>
</dbReference>